<feature type="chain" id="PRO_5035418906" evidence="2">
    <location>
        <begin position="23"/>
        <end position="172"/>
    </location>
</feature>
<evidence type="ECO:0000313" key="5">
    <source>
        <dbReference type="Proteomes" id="UP000648908"/>
    </source>
</evidence>
<feature type="domain" description="YncI copper-binding" evidence="3">
    <location>
        <begin position="23"/>
        <end position="165"/>
    </location>
</feature>
<dbReference type="AlphaFoldDB" id="A0A8K0VBU2"/>
<accession>A0A8K0VBU2</accession>
<reference evidence="4" key="1">
    <citation type="submission" date="2021-01" db="EMBL/GenBank/DDBJ databases">
        <title>Tabrizicola alba sp. nov. a motile alkaliphilic bacterium isolated from a soda lake.</title>
        <authorList>
            <person name="Szuroczki S."/>
            <person name="Abbaszade G."/>
            <person name="Schumann P."/>
            <person name="Toth E."/>
        </authorList>
    </citation>
    <scope>NUCLEOTIDE SEQUENCE</scope>
    <source>
        <strain evidence="4">DMG-N-6</strain>
    </source>
</reference>
<feature type="signal peptide" evidence="2">
    <location>
        <begin position="1"/>
        <end position="22"/>
    </location>
</feature>
<gene>
    <name evidence="4" type="ORF">JL811_04010</name>
</gene>
<evidence type="ECO:0000256" key="1">
    <source>
        <dbReference type="SAM" id="MobiDB-lite"/>
    </source>
</evidence>
<proteinExistence type="predicted"/>
<dbReference type="InterPro" id="IPR038507">
    <property type="entry name" value="YcnI-like_sf"/>
</dbReference>
<dbReference type="RefSeq" id="WP_202687037.1">
    <property type="nucleotide sequence ID" value="NZ_JAESVN010000001.1"/>
</dbReference>
<name>A0A8K0VBU2_9RHOB</name>
<sequence length="172" mass="18915">MKRNTTIALAFTLGALTTPALAHVSLEQQEARVGATYKAVLRVPHGCGDQATHTLRVQIPEGFINVKPMPKPGWTLETVRGEYESSYDYYGSALSEGVKEIVWSGGNLPNEHYDEFVFRGTFVGSLEPGQSFYFPSVQECADGEEAWIEQTDDHDAPKPAPGVKLLPADHQH</sequence>
<protein>
    <submittedName>
        <fullName evidence="4">DUF1775 domain-containing protein</fullName>
    </submittedName>
</protein>
<keyword evidence="5" id="KW-1185">Reference proteome</keyword>
<dbReference type="Proteomes" id="UP000648908">
    <property type="component" value="Unassembled WGS sequence"/>
</dbReference>
<evidence type="ECO:0000313" key="4">
    <source>
        <dbReference type="EMBL" id="MBL4916377.1"/>
    </source>
</evidence>
<dbReference type="CDD" id="cd08545">
    <property type="entry name" value="YcnI_like"/>
    <property type="match status" value="1"/>
</dbReference>
<dbReference type="Pfam" id="PF07987">
    <property type="entry name" value="DUF1775"/>
    <property type="match status" value="1"/>
</dbReference>
<dbReference type="InterPro" id="IPR012533">
    <property type="entry name" value="YcnI-copper_dom"/>
</dbReference>
<feature type="region of interest" description="Disordered" evidence="1">
    <location>
        <begin position="151"/>
        <end position="172"/>
    </location>
</feature>
<dbReference type="EMBL" id="JAESVN010000001">
    <property type="protein sequence ID" value="MBL4916377.1"/>
    <property type="molecule type" value="Genomic_DNA"/>
</dbReference>
<organism evidence="4 5">
    <name type="scientific">Szabonella alba</name>
    <dbReference type="NCBI Taxonomy" id="2804194"/>
    <lineage>
        <taxon>Bacteria</taxon>
        <taxon>Pseudomonadati</taxon>
        <taxon>Pseudomonadota</taxon>
        <taxon>Alphaproteobacteria</taxon>
        <taxon>Rhodobacterales</taxon>
        <taxon>Paracoccaceae</taxon>
        <taxon>Szabonella</taxon>
    </lineage>
</organism>
<comment type="caution">
    <text evidence="4">The sequence shown here is derived from an EMBL/GenBank/DDBJ whole genome shotgun (WGS) entry which is preliminary data.</text>
</comment>
<evidence type="ECO:0000256" key="2">
    <source>
        <dbReference type="SAM" id="SignalP"/>
    </source>
</evidence>
<evidence type="ECO:0000259" key="3">
    <source>
        <dbReference type="Pfam" id="PF07987"/>
    </source>
</evidence>
<dbReference type="Gene3D" id="2.60.40.2230">
    <property type="entry name" value="Uncharacterised protein YcnI-like PF07987, DUF1775"/>
    <property type="match status" value="1"/>
</dbReference>
<keyword evidence="2" id="KW-0732">Signal</keyword>